<evidence type="ECO:0000313" key="11">
    <source>
        <dbReference type="Proteomes" id="UP000186922"/>
    </source>
</evidence>
<gene>
    <name evidence="10" type="primary">RvY_07661-1</name>
    <name evidence="10" type="synonym">RvY_07661.1</name>
    <name evidence="10" type="ORF">RvY_07661</name>
</gene>
<comment type="subcellular location">
    <subcellularLocation>
        <location evidence="1">Endoplasmic reticulum membrane</location>
        <topology evidence="1">Multi-pass membrane protein</topology>
    </subcellularLocation>
</comment>
<feature type="transmembrane region" description="Helical" evidence="9">
    <location>
        <begin position="259"/>
        <end position="276"/>
    </location>
</feature>
<evidence type="ECO:0000256" key="1">
    <source>
        <dbReference type="ARBA" id="ARBA00004477"/>
    </source>
</evidence>
<keyword evidence="5" id="KW-0256">Endoplasmic reticulum</keyword>
<comment type="caution">
    <text evidence="10">The sequence shown here is derived from an EMBL/GenBank/DDBJ whole genome shotgun (WGS) entry which is preliminary data.</text>
</comment>
<feature type="transmembrane region" description="Helical" evidence="9">
    <location>
        <begin position="103"/>
        <end position="121"/>
    </location>
</feature>
<evidence type="ECO:0000313" key="10">
    <source>
        <dbReference type="EMBL" id="GAU96176.1"/>
    </source>
</evidence>
<evidence type="ECO:0000256" key="3">
    <source>
        <dbReference type="ARBA" id="ARBA00022448"/>
    </source>
</evidence>
<dbReference type="AlphaFoldDB" id="A0A1D1V2Y9"/>
<evidence type="ECO:0008006" key="12">
    <source>
        <dbReference type="Google" id="ProtNLM"/>
    </source>
</evidence>
<dbReference type="OrthoDB" id="7859621at2759"/>
<keyword evidence="7 9" id="KW-1133">Transmembrane helix</keyword>
<feature type="transmembrane region" description="Helical" evidence="9">
    <location>
        <begin position="195"/>
        <end position="213"/>
    </location>
</feature>
<dbReference type="STRING" id="947166.A0A1D1V2Y9"/>
<evidence type="ECO:0000256" key="6">
    <source>
        <dbReference type="ARBA" id="ARBA00022927"/>
    </source>
</evidence>
<keyword evidence="11" id="KW-1185">Reference proteome</keyword>
<dbReference type="InterPro" id="IPR045214">
    <property type="entry name" value="Surf1/Surf4"/>
</dbReference>
<organism evidence="10 11">
    <name type="scientific">Ramazzottius varieornatus</name>
    <name type="common">Water bear</name>
    <name type="synonym">Tardigrade</name>
    <dbReference type="NCBI Taxonomy" id="947166"/>
    <lineage>
        <taxon>Eukaryota</taxon>
        <taxon>Metazoa</taxon>
        <taxon>Ecdysozoa</taxon>
        <taxon>Tardigrada</taxon>
        <taxon>Eutardigrada</taxon>
        <taxon>Parachela</taxon>
        <taxon>Hypsibioidea</taxon>
        <taxon>Ramazzottiidae</taxon>
        <taxon>Ramazzottius</taxon>
    </lineage>
</organism>
<evidence type="ECO:0000256" key="2">
    <source>
        <dbReference type="ARBA" id="ARBA00006945"/>
    </source>
</evidence>
<keyword evidence="6" id="KW-0653">Protein transport</keyword>
<evidence type="ECO:0000256" key="8">
    <source>
        <dbReference type="ARBA" id="ARBA00023136"/>
    </source>
</evidence>
<dbReference type="PROSITE" id="PS01339">
    <property type="entry name" value="SURF4"/>
    <property type="match status" value="1"/>
</dbReference>
<dbReference type="InterPro" id="IPR002995">
    <property type="entry name" value="Surf4"/>
</dbReference>
<accession>A0A1D1V2Y9</accession>
<keyword evidence="4 9" id="KW-0812">Transmembrane</keyword>
<dbReference type="EMBL" id="BDGG01000003">
    <property type="protein sequence ID" value="GAU96176.1"/>
    <property type="molecule type" value="Genomic_DNA"/>
</dbReference>
<dbReference type="Pfam" id="PF02077">
    <property type="entry name" value="SURF4"/>
    <property type="match status" value="1"/>
</dbReference>
<feature type="transmembrane region" description="Helical" evidence="9">
    <location>
        <begin position="74"/>
        <end position="96"/>
    </location>
</feature>
<proteinExistence type="inferred from homology"/>
<comment type="similarity">
    <text evidence="2">Belongs to the SURF4 family.</text>
</comment>
<name>A0A1D1V2Y9_RAMVA</name>
<sequence length="283" mass="32140">MTTFMDARSRGGKQVVWMDKLEDYSDTFYRKTKTILPHVARLCLVSTFLEDGIRMFYQWNEQRAYMDATWNCGYFLSTLFVVLNLFGQIIPCIMILLRRHVGIACGILCGIVLMQTVAYQILWDVQFLMRNLALAGGLLLLLAESRAEQGKTFLTAGLPSVGDEKRASNWLQLVGRILLVAMFVTLLHFDLSPLNLIQTVVGSVLITLITIGYKTKLSAFILVLWLAFWNVYLNAFWTIPANRPMRDFLKYDFFQTTSVIGGLLLIVAVGGGKISIDNKKKDW</sequence>
<keyword evidence="8 9" id="KW-0472">Membrane</keyword>
<dbReference type="GO" id="GO:0005789">
    <property type="term" value="C:endoplasmic reticulum membrane"/>
    <property type="evidence" value="ECO:0007669"/>
    <property type="project" value="UniProtKB-SubCell"/>
</dbReference>
<feature type="transmembrane region" description="Helical" evidence="9">
    <location>
        <begin position="220"/>
        <end position="239"/>
    </location>
</feature>
<keyword evidence="3" id="KW-0813">Transport</keyword>
<dbReference type="GO" id="GO:0005793">
    <property type="term" value="C:endoplasmic reticulum-Golgi intermediate compartment"/>
    <property type="evidence" value="ECO:0007669"/>
    <property type="project" value="TreeGrafter"/>
</dbReference>
<evidence type="ECO:0000256" key="7">
    <source>
        <dbReference type="ARBA" id="ARBA00022989"/>
    </source>
</evidence>
<dbReference type="Proteomes" id="UP000186922">
    <property type="component" value="Unassembled WGS sequence"/>
</dbReference>
<feature type="transmembrane region" description="Helical" evidence="9">
    <location>
        <begin position="170"/>
        <end position="189"/>
    </location>
</feature>
<protein>
    <recommendedName>
        <fullName evidence="12">Surfeit locus protein 4 homolog</fullName>
    </recommendedName>
</protein>
<evidence type="ECO:0000256" key="9">
    <source>
        <dbReference type="SAM" id="Phobius"/>
    </source>
</evidence>
<dbReference type="PANTHER" id="PTHR23427:SF1">
    <property type="entry name" value="SURFEIT LOCUS PROTEIN 4"/>
    <property type="match status" value="1"/>
</dbReference>
<dbReference type="GO" id="GO:0007030">
    <property type="term" value="P:Golgi organization"/>
    <property type="evidence" value="ECO:0007669"/>
    <property type="project" value="TreeGrafter"/>
</dbReference>
<dbReference type="GO" id="GO:0015031">
    <property type="term" value="P:protein transport"/>
    <property type="evidence" value="ECO:0007669"/>
    <property type="project" value="UniProtKB-KW"/>
</dbReference>
<reference evidence="10 11" key="1">
    <citation type="journal article" date="2016" name="Nat. Commun.">
        <title>Extremotolerant tardigrade genome and improved radiotolerance of human cultured cells by tardigrade-unique protein.</title>
        <authorList>
            <person name="Hashimoto T."/>
            <person name="Horikawa D.D."/>
            <person name="Saito Y."/>
            <person name="Kuwahara H."/>
            <person name="Kozuka-Hata H."/>
            <person name="Shin-I T."/>
            <person name="Minakuchi Y."/>
            <person name="Ohishi K."/>
            <person name="Motoyama A."/>
            <person name="Aizu T."/>
            <person name="Enomoto A."/>
            <person name="Kondo K."/>
            <person name="Tanaka S."/>
            <person name="Hara Y."/>
            <person name="Koshikawa S."/>
            <person name="Sagara H."/>
            <person name="Miura T."/>
            <person name="Yokobori S."/>
            <person name="Miyagawa K."/>
            <person name="Suzuki Y."/>
            <person name="Kubo T."/>
            <person name="Oyama M."/>
            <person name="Kohara Y."/>
            <person name="Fujiyama A."/>
            <person name="Arakawa K."/>
            <person name="Katayama T."/>
            <person name="Toyoda A."/>
            <person name="Kunieda T."/>
        </authorList>
    </citation>
    <scope>NUCLEOTIDE SEQUENCE [LARGE SCALE GENOMIC DNA]</scope>
    <source>
        <strain evidence="10 11">YOKOZUNA-1</strain>
    </source>
</reference>
<evidence type="ECO:0000256" key="5">
    <source>
        <dbReference type="ARBA" id="ARBA00022824"/>
    </source>
</evidence>
<dbReference type="PANTHER" id="PTHR23427">
    <property type="entry name" value="SURFEIT LOCUS PROTEIN"/>
    <property type="match status" value="1"/>
</dbReference>
<evidence type="ECO:0000256" key="4">
    <source>
        <dbReference type="ARBA" id="ARBA00022692"/>
    </source>
</evidence>